<dbReference type="CDD" id="cd19071">
    <property type="entry name" value="AKR_AKR1-5-like"/>
    <property type="match status" value="1"/>
</dbReference>
<protein>
    <recommendedName>
        <fullName evidence="5">NADP-dependent oxidoreductase domain-containing protein</fullName>
    </recommendedName>
</protein>
<dbReference type="InterPro" id="IPR020471">
    <property type="entry name" value="AKR"/>
</dbReference>
<feature type="site" description="Lowers pKa of active site Tyr" evidence="4">
    <location>
        <position position="130"/>
    </location>
</feature>
<gene>
    <name evidence="6" type="ORF">D0863_15879</name>
</gene>
<name>A0A3M7C2J1_HORWE</name>
<dbReference type="PROSITE" id="PS00798">
    <property type="entry name" value="ALDOKETO_REDUCTASE_1"/>
    <property type="match status" value="1"/>
</dbReference>
<evidence type="ECO:0000313" key="7">
    <source>
        <dbReference type="Proteomes" id="UP000269276"/>
    </source>
</evidence>
<dbReference type="AlphaFoldDB" id="A0A3M7C2J1"/>
<dbReference type="Gene3D" id="3.20.20.100">
    <property type="entry name" value="NADP-dependent oxidoreductase domain"/>
    <property type="match status" value="1"/>
</dbReference>
<feature type="binding site" evidence="3">
    <location>
        <position position="162"/>
    </location>
    <ligand>
        <name>substrate</name>
    </ligand>
</feature>
<evidence type="ECO:0000256" key="1">
    <source>
        <dbReference type="ARBA" id="ARBA00023002"/>
    </source>
</evidence>
<dbReference type="InterPro" id="IPR036812">
    <property type="entry name" value="NAD(P)_OxRdtase_dom_sf"/>
</dbReference>
<accession>A0A3M7C2J1</accession>
<dbReference type="EMBL" id="QWIP01001422">
    <property type="protein sequence ID" value="RMY46269.1"/>
    <property type="molecule type" value="Genomic_DNA"/>
</dbReference>
<dbReference type="OrthoDB" id="416253at2759"/>
<sequence>MSTVGCTSSGLAAVLHYWDSIPTILEASHTSYLKLSHSHCYDASNMAAAFSLATRVTLNNGLTMPQIQLGVYLMSGSEASTAVKHALDAGYRAVDSAQMYHNERDVGHAILDYLKTHPDLKREDIHYTTKLASNGTYDRARASIKKSVKECGLGYIDLFLLHSPYGGKQARLESWRAVEDAIQDGEVRIGGVSNFGEKHITELLTSTPRIKPAVNQIELHPFNTHARLTALCTSHSILLEAYAPLARALRMTHPTIVALSKKYGVTPAQLMVRWSCQMGYAPLPKSVRRERIVENADIAGFEIEGGDMRGLEGLDEGLVTG</sequence>
<dbReference type="PANTHER" id="PTHR43827">
    <property type="entry name" value="2,5-DIKETO-D-GLUCONIC ACID REDUCTASE"/>
    <property type="match status" value="1"/>
</dbReference>
<reference evidence="6 7" key="1">
    <citation type="journal article" date="2018" name="BMC Genomics">
        <title>Genomic evidence for intraspecific hybridization in a clonal and extremely halotolerant yeast.</title>
        <authorList>
            <person name="Gostincar C."/>
            <person name="Stajich J.E."/>
            <person name="Zupancic J."/>
            <person name="Zalar P."/>
            <person name="Gunde-Cimerman N."/>
        </authorList>
    </citation>
    <scope>NUCLEOTIDE SEQUENCE [LARGE SCALE GENOMIC DNA]</scope>
    <source>
        <strain evidence="6 7">EXF-2682</strain>
    </source>
</reference>
<organism evidence="6 7">
    <name type="scientific">Hortaea werneckii</name>
    <name type="common">Black yeast</name>
    <name type="synonym">Cladosporium werneckii</name>
    <dbReference type="NCBI Taxonomy" id="91943"/>
    <lineage>
        <taxon>Eukaryota</taxon>
        <taxon>Fungi</taxon>
        <taxon>Dikarya</taxon>
        <taxon>Ascomycota</taxon>
        <taxon>Pezizomycotina</taxon>
        <taxon>Dothideomycetes</taxon>
        <taxon>Dothideomycetidae</taxon>
        <taxon>Mycosphaerellales</taxon>
        <taxon>Teratosphaeriaceae</taxon>
        <taxon>Hortaea</taxon>
    </lineage>
</organism>
<feature type="domain" description="NADP-dependent oxidoreductase" evidence="5">
    <location>
        <begin position="74"/>
        <end position="313"/>
    </location>
</feature>
<dbReference type="PRINTS" id="PR00069">
    <property type="entry name" value="ALDKETRDTASE"/>
</dbReference>
<evidence type="ECO:0000256" key="2">
    <source>
        <dbReference type="PIRSR" id="PIRSR000097-1"/>
    </source>
</evidence>
<dbReference type="FunFam" id="3.20.20.100:FF:000002">
    <property type="entry name" value="2,5-diketo-D-gluconic acid reductase A"/>
    <property type="match status" value="1"/>
</dbReference>
<dbReference type="SUPFAM" id="SSF51430">
    <property type="entry name" value="NAD(P)-linked oxidoreductase"/>
    <property type="match status" value="1"/>
</dbReference>
<evidence type="ECO:0000256" key="3">
    <source>
        <dbReference type="PIRSR" id="PIRSR000097-2"/>
    </source>
</evidence>
<dbReference type="PANTHER" id="PTHR43827:SF13">
    <property type="entry name" value="ALDO_KETO REDUCTASE FAMILY PROTEIN"/>
    <property type="match status" value="1"/>
</dbReference>
<dbReference type="GO" id="GO:0016616">
    <property type="term" value="F:oxidoreductase activity, acting on the CH-OH group of donors, NAD or NADP as acceptor"/>
    <property type="evidence" value="ECO:0007669"/>
    <property type="project" value="UniProtKB-ARBA"/>
</dbReference>
<dbReference type="PIRSF" id="PIRSF000097">
    <property type="entry name" value="AKR"/>
    <property type="match status" value="1"/>
</dbReference>
<dbReference type="Proteomes" id="UP000269276">
    <property type="component" value="Unassembled WGS sequence"/>
</dbReference>
<keyword evidence="1" id="KW-0560">Oxidoreductase</keyword>
<evidence type="ECO:0000259" key="5">
    <source>
        <dbReference type="Pfam" id="PF00248"/>
    </source>
</evidence>
<evidence type="ECO:0000313" key="6">
    <source>
        <dbReference type="EMBL" id="RMY46269.1"/>
    </source>
</evidence>
<proteinExistence type="predicted"/>
<dbReference type="InterPro" id="IPR018170">
    <property type="entry name" value="Aldo/ket_reductase_CS"/>
</dbReference>
<dbReference type="Pfam" id="PF00248">
    <property type="entry name" value="Aldo_ket_red"/>
    <property type="match status" value="1"/>
</dbReference>
<dbReference type="VEuPathDB" id="FungiDB:BTJ68_03904"/>
<dbReference type="InterPro" id="IPR023210">
    <property type="entry name" value="NADP_OxRdtase_dom"/>
</dbReference>
<feature type="active site" description="Proton donor" evidence="2">
    <location>
        <position position="100"/>
    </location>
</feature>
<comment type="caution">
    <text evidence="6">The sequence shown here is derived from an EMBL/GenBank/DDBJ whole genome shotgun (WGS) entry which is preliminary data.</text>
</comment>
<evidence type="ECO:0000256" key="4">
    <source>
        <dbReference type="PIRSR" id="PIRSR000097-3"/>
    </source>
</evidence>